<keyword evidence="18" id="KW-0511">Multifunctional enzyme</keyword>
<evidence type="ECO:0000256" key="18">
    <source>
        <dbReference type="ARBA" id="ARBA00023268"/>
    </source>
</evidence>
<keyword evidence="17" id="KW-0464">Manganese</keyword>
<keyword evidence="8" id="KW-0547">Nucleotide-binding</keyword>
<dbReference type="InterPro" id="IPR014143">
    <property type="entry name" value="NHEJ_ligase_prk"/>
</dbReference>
<dbReference type="NCBIfam" id="TIGR02778">
    <property type="entry name" value="ligD_pol"/>
    <property type="match status" value="1"/>
</dbReference>
<evidence type="ECO:0000256" key="10">
    <source>
        <dbReference type="ARBA" id="ARBA00022801"/>
    </source>
</evidence>
<evidence type="ECO:0000256" key="16">
    <source>
        <dbReference type="ARBA" id="ARBA00023204"/>
    </source>
</evidence>
<keyword evidence="4" id="KW-0808">Transferase</keyword>
<sequence length="630" mass="71353">MPAEMPASIEPMKATIAERVPRGDEWLFEIKWDGVRAVAFLDNEEVRLQARSGLRCERQYPELAVLPHHVAAARAILDGEIAVLDAKGVSQFHLIQPRIANSDPNTIAHLVRSTPVVYFAFDLLYLDGYDLRNVDLAKRRELLERVLTPGAQVRVSDVFPGAGEALLEAARENGLEGIIAKHPRSCYESRRSREWLKIKIVTEQEFVIGGFTEPQGDRQYFGALVLGVQKAGALRWVGNVGTGFDQKLLASLYARLEPLITTKCPFVERPKPDRGMTWVRPELVCQVKYGNWTPDDRLRAPVFIGLRNDKPVVEVEKETTGELLPKSKEATLPIDGRTLKFTNLSKLYYPDDGVSKRDVINYYDSVADLILPHLRDRPLSLKRYPNGIKEDFFFQKNTPETYPAWMRTELIDSDHAGAINYVFADDRASLLYLVNLGCIDQNPWISRSGSLDNPDFVLIDLDPQECAYDLIVEAAVMVKEILDRIGLKGYPKTTGGDGMHVYIPVEAVYSYEETRIFAELIARLVTQRKPQMYTTPRSVSKRQKNRVYFDYLQNGKSKTIAAPYVLRAYPGAPVATPLEWSEVKPGLDPKQFHIGNARERFRKKGDLFRGVLDAPQNLYDALGKLEKLFR</sequence>
<comment type="catalytic activity">
    <reaction evidence="20">
        <text>ATP + (deoxyribonucleotide)n-3'-hydroxyl + 5'-phospho-(deoxyribonucleotide)m = (deoxyribonucleotide)n+m + AMP + diphosphate.</text>
        <dbReference type="EC" id="6.5.1.1"/>
    </reaction>
</comment>
<keyword evidence="13" id="KW-0239">DNA-directed DNA polymerase</keyword>
<protein>
    <recommendedName>
        <fullName evidence="2">DNA ligase (ATP)</fullName>
        <ecNumber evidence="2">6.5.1.1</ecNumber>
    </recommendedName>
    <alternativeName>
        <fullName evidence="19">NHEJ DNA polymerase</fullName>
    </alternativeName>
</protein>
<evidence type="ECO:0000256" key="7">
    <source>
        <dbReference type="ARBA" id="ARBA00022723"/>
    </source>
</evidence>
<evidence type="ECO:0000256" key="12">
    <source>
        <dbReference type="ARBA" id="ARBA00022840"/>
    </source>
</evidence>
<dbReference type="Gene3D" id="3.90.920.10">
    <property type="entry name" value="DNA primase, PRIM domain"/>
    <property type="match status" value="1"/>
</dbReference>
<accession>Q01NN0</accession>
<proteinExistence type="predicted"/>
<evidence type="ECO:0000256" key="5">
    <source>
        <dbReference type="ARBA" id="ARBA00022695"/>
    </source>
</evidence>
<keyword evidence="14" id="KW-0238">DNA-binding</keyword>
<dbReference type="InterPro" id="IPR012310">
    <property type="entry name" value="DNA_ligase_ATP-dep_cent"/>
</dbReference>
<evidence type="ECO:0000256" key="9">
    <source>
        <dbReference type="ARBA" id="ARBA00022763"/>
    </source>
</evidence>
<dbReference type="EC" id="6.5.1.1" evidence="2"/>
<dbReference type="OrthoDB" id="9802472at2"/>
<dbReference type="InterPro" id="IPR052171">
    <property type="entry name" value="NHEJ_LigD"/>
</dbReference>
<dbReference type="eggNOG" id="COG1793">
    <property type="taxonomic scope" value="Bacteria"/>
</dbReference>
<dbReference type="PANTHER" id="PTHR42705">
    <property type="entry name" value="BIFUNCTIONAL NON-HOMOLOGOUS END JOINING PROTEIN LIGD"/>
    <property type="match status" value="1"/>
</dbReference>
<keyword evidence="11" id="KW-0269">Exonuclease</keyword>
<gene>
    <name evidence="22" type="ordered locus">Acid_7844</name>
</gene>
<evidence type="ECO:0000256" key="2">
    <source>
        <dbReference type="ARBA" id="ARBA00012727"/>
    </source>
</evidence>
<evidence type="ECO:0000256" key="14">
    <source>
        <dbReference type="ARBA" id="ARBA00023125"/>
    </source>
</evidence>
<feature type="domain" description="ATP-dependent DNA ligase family profile" evidence="21">
    <location>
        <begin position="109"/>
        <end position="199"/>
    </location>
</feature>
<evidence type="ECO:0000256" key="1">
    <source>
        <dbReference type="ARBA" id="ARBA00001936"/>
    </source>
</evidence>
<dbReference type="GO" id="GO:0006281">
    <property type="term" value="P:DNA repair"/>
    <property type="evidence" value="ECO:0007669"/>
    <property type="project" value="UniProtKB-KW"/>
</dbReference>
<dbReference type="PANTHER" id="PTHR42705:SF3">
    <property type="entry name" value="ATP-DEPENDENT DNA LIGASE"/>
    <property type="match status" value="1"/>
</dbReference>
<keyword evidence="12" id="KW-0067">ATP-binding</keyword>
<dbReference type="SUPFAM" id="SSF50249">
    <property type="entry name" value="Nucleic acid-binding proteins"/>
    <property type="match status" value="1"/>
</dbReference>
<keyword evidence="7" id="KW-0479">Metal-binding</keyword>
<evidence type="ECO:0000256" key="17">
    <source>
        <dbReference type="ARBA" id="ARBA00023211"/>
    </source>
</evidence>
<dbReference type="Gene3D" id="3.30.1490.70">
    <property type="match status" value="1"/>
</dbReference>
<dbReference type="GO" id="GO:0003887">
    <property type="term" value="F:DNA-directed DNA polymerase activity"/>
    <property type="evidence" value="ECO:0007669"/>
    <property type="project" value="UniProtKB-KW"/>
</dbReference>
<organism evidence="22">
    <name type="scientific">Solibacter usitatus (strain Ellin6076)</name>
    <dbReference type="NCBI Taxonomy" id="234267"/>
    <lineage>
        <taxon>Bacteria</taxon>
        <taxon>Pseudomonadati</taxon>
        <taxon>Acidobacteriota</taxon>
        <taxon>Terriglobia</taxon>
        <taxon>Bryobacterales</taxon>
        <taxon>Solibacteraceae</taxon>
        <taxon>Candidatus Solibacter</taxon>
    </lineage>
</organism>
<dbReference type="NCBIfam" id="TIGR02779">
    <property type="entry name" value="NHEJ_ligase_lig"/>
    <property type="match status" value="1"/>
</dbReference>
<dbReference type="CDD" id="cd07906">
    <property type="entry name" value="Adenylation_DNA_ligase_LigD_LigC"/>
    <property type="match status" value="1"/>
</dbReference>
<keyword evidence="6" id="KW-0540">Nuclease</keyword>
<dbReference type="CDD" id="cd04865">
    <property type="entry name" value="LigD_Pol_like_2"/>
    <property type="match status" value="1"/>
</dbReference>
<evidence type="ECO:0000256" key="8">
    <source>
        <dbReference type="ARBA" id="ARBA00022741"/>
    </source>
</evidence>
<name>Q01NN0_SOLUE</name>
<dbReference type="AlphaFoldDB" id="Q01NN0"/>
<evidence type="ECO:0000256" key="4">
    <source>
        <dbReference type="ARBA" id="ARBA00022679"/>
    </source>
</evidence>
<dbReference type="GO" id="GO:0003677">
    <property type="term" value="F:DNA binding"/>
    <property type="evidence" value="ECO:0007669"/>
    <property type="project" value="UniProtKB-KW"/>
</dbReference>
<evidence type="ECO:0000259" key="21">
    <source>
        <dbReference type="PROSITE" id="PS50160"/>
    </source>
</evidence>
<dbReference type="GO" id="GO:0003910">
    <property type="term" value="F:DNA ligase (ATP) activity"/>
    <property type="evidence" value="ECO:0007669"/>
    <property type="project" value="UniProtKB-EC"/>
</dbReference>
<dbReference type="NCBIfam" id="TIGR02776">
    <property type="entry name" value="NHEJ_ligase_prk"/>
    <property type="match status" value="1"/>
</dbReference>
<evidence type="ECO:0000256" key="13">
    <source>
        <dbReference type="ARBA" id="ARBA00022932"/>
    </source>
</evidence>
<dbReference type="STRING" id="234267.Acid_7844"/>
<dbReference type="InterPro" id="IPR014145">
    <property type="entry name" value="LigD_pol_dom"/>
</dbReference>
<dbReference type="PROSITE" id="PS00333">
    <property type="entry name" value="DNA_LIGASE_A2"/>
    <property type="match status" value="1"/>
</dbReference>
<dbReference type="KEGG" id="sus:Acid_7844"/>
<dbReference type="Pfam" id="PF21686">
    <property type="entry name" value="LigD_Prim-Pol"/>
    <property type="match status" value="1"/>
</dbReference>
<evidence type="ECO:0000256" key="3">
    <source>
        <dbReference type="ARBA" id="ARBA00022598"/>
    </source>
</evidence>
<keyword evidence="5" id="KW-0548">Nucleotidyltransferase</keyword>
<evidence type="ECO:0000256" key="11">
    <source>
        <dbReference type="ARBA" id="ARBA00022839"/>
    </source>
</evidence>
<evidence type="ECO:0000256" key="19">
    <source>
        <dbReference type="ARBA" id="ARBA00029943"/>
    </source>
</evidence>
<evidence type="ECO:0000256" key="15">
    <source>
        <dbReference type="ARBA" id="ARBA00023172"/>
    </source>
</evidence>
<dbReference type="InterPro" id="IPR012340">
    <property type="entry name" value="NA-bd_OB-fold"/>
</dbReference>
<reference evidence="22" key="1">
    <citation type="submission" date="2006-10" db="EMBL/GenBank/DDBJ databases">
        <title>Complete sequence of Solibacter usitatus Ellin6076.</title>
        <authorList>
            <consortium name="US DOE Joint Genome Institute"/>
            <person name="Copeland A."/>
            <person name="Lucas S."/>
            <person name="Lapidus A."/>
            <person name="Barry K."/>
            <person name="Detter J.C."/>
            <person name="Glavina del Rio T."/>
            <person name="Hammon N."/>
            <person name="Israni S."/>
            <person name="Dalin E."/>
            <person name="Tice H."/>
            <person name="Pitluck S."/>
            <person name="Thompson L.S."/>
            <person name="Brettin T."/>
            <person name="Bruce D."/>
            <person name="Han C."/>
            <person name="Tapia R."/>
            <person name="Gilna P."/>
            <person name="Schmutz J."/>
            <person name="Larimer F."/>
            <person name="Land M."/>
            <person name="Hauser L."/>
            <person name="Kyrpides N."/>
            <person name="Mikhailova N."/>
            <person name="Janssen P.H."/>
            <person name="Kuske C.R."/>
            <person name="Richardson P."/>
        </authorList>
    </citation>
    <scope>NUCLEOTIDE SEQUENCE</scope>
    <source>
        <strain evidence="22">Ellin6076</strain>
    </source>
</reference>
<keyword evidence="15" id="KW-0233">DNA recombination</keyword>
<dbReference type="GO" id="GO:0046872">
    <property type="term" value="F:metal ion binding"/>
    <property type="evidence" value="ECO:0007669"/>
    <property type="project" value="UniProtKB-KW"/>
</dbReference>
<keyword evidence="3 22" id="KW-0436">Ligase</keyword>
<evidence type="ECO:0000313" key="22">
    <source>
        <dbReference type="EMBL" id="ABJ88740.1"/>
    </source>
</evidence>
<dbReference type="EMBL" id="CP000473">
    <property type="protein sequence ID" value="ABJ88740.1"/>
    <property type="molecule type" value="Genomic_DNA"/>
</dbReference>
<keyword evidence="16" id="KW-0234">DNA repair</keyword>
<dbReference type="InParanoid" id="Q01NN0"/>
<dbReference type="PROSITE" id="PS50160">
    <property type="entry name" value="DNA_LIGASE_A3"/>
    <property type="match status" value="1"/>
</dbReference>
<dbReference type="Pfam" id="PF04679">
    <property type="entry name" value="DNA_ligase_A_C"/>
    <property type="match status" value="1"/>
</dbReference>
<evidence type="ECO:0000256" key="20">
    <source>
        <dbReference type="ARBA" id="ARBA00034003"/>
    </source>
</evidence>
<dbReference type="HOGENOM" id="CLU_008325_0_2_0"/>
<dbReference type="Pfam" id="PF01068">
    <property type="entry name" value="DNA_ligase_A_M"/>
    <property type="match status" value="1"/>
</dbReference>
<dbReference type="GO" id="GO:0006310">
    <property type="term" value="P:DNA recombination"/>
    <property type="evidence" value="ECO:0007669"/>
    <property type="project" value="UniProtKB-KW"/>
</dbReference>
<dbReference type="InterPro" id="IPR012309">
    <property type="entry name" value="DNA_ligase_ATP-dep_C"/>
</dbReference>
<dbReference type="GO" id="GO:0005524">
    <property type="term" value="F:ATP binding"/>
    <property type="evidence" value="ECO:0007669"/>
    <property type="project" value="UniProtKB-KW"/>
</dbReference>
<dbReference type="CDD" id="cd07971">
    <property type="entry name" value="OBF_DNA_ligase_LigD"/>
    <property type="match status" value="1"/>
</dbReference>
<keyword evidence="9" id="KW-0227">DNA damage</keyword>
<dbReference type="SUPFAM" id="SSF56091">
    <property type="entry name" value="DNA ligase/mRNA capping enzyme, catalytic domain"/>
    <property type="match status" value="1"/>
</dbReference>
<dbReference type="PROSITE" id="PS00697">
    <property type="entry name" value="DNA_LIGASE_A1"/>
    <property type="match status" value="1"/>
</dbReference>
<dbReference type="InterPro" id="IPR016059">
    <property type="entry name" value="DNA_ligase_ATP-dep_CS"/>
</dbReference>
<evidence type="ECO:0000256" key="6">
    <source>
        <dbReference type="ARBA" id="ARBA00022722"/>
    </source>
</evidence>
<dbReference type="InterPro" id="IPR014146">
    <property type="entry name" value="LigD_ligase_dom"/>
</dbReference>
<dbReference type="eggNOG" id="COG3285">
    <property type="taxonomic scope" value="Bacteria"/>
</dbReference>
<keyword evidence="10" id="KW-0378">Hydrolase</keyword>
<dbReference type="Gene3D" id="2.40.50.140">
    <property type="entry name" value="Nucleic acid-binding proteins"/>
    <property type="match status" value="1"/>
</dbReference>
<dbReference type="Gene3D" id="3.30.470.30">
    <property type="entry name" value="DNA ligase/mRNA capping enzyme"/>
    <property type="match status" value="1"/>
</dbReference>
<dbReference type="GO" id="GO:0004527">
    <property type="term" value="F:exonuclease activity"/>
    <property type="evidence" value="ECO:0007669"/>
    <property type="project" value="UniProtKB-KW"/>
</dbReference>
<comment type="cofactor">
    <cofactor evidence="1">
        <name>Mn(2+)</name>
        <dbReference type="ChEBI" id="CHEBI:29035"/>
    </cofactor>
</comment>